<proteinExistence type="predicted"/>
<dbReference type="InterPro" id="IPR053157">
    <property type="entry name" value="Sterol_Uptake_Regulator"/>
</dbReference>
<gene>
    <name evidence="1" type="ORF">LTR97_004571</name>
</gene>
<protein>
    <submittedName>
        <fullName evidence="1">Uncharacterized protein</fullName>
    </submittedName>
</protein>
<dbReference type="Proteomes" id="UP001310594">
    <property type="component" value="Unassembled WGS sequence"/>
</dbReference>
<dbReference type="PANTHER" id="PTHR47784">
    <property type="entry name" value="STEROL UPTAKE CONTROL PROTEIN 2"/>
    <property type="match status" value="1"/>
</dbReference>
<name>A0AAN8A2E9_9PEZI</name>
<reference evidence="1" key="1">
    <citation type="submission" date="2023-08" db="EMBL/GenBank/DDBJ databases">
        <title>Black Yeasts Isolated from many extreme environments.</title>
        <authorList>
            <person name="Coleine C."/>
            <person name="Stajich J.E."/>
            <person name="Selbmann L."/>
        </authorList>
    </citation>
    <scope>NUCLEOTIDE SEQUENCE</scope>
    <source>
        <strain evidence="1">CCFEE 5810</strain>
    </source>
</reference>
<dbReference type="PANTHER" id="PTHR47784:SF5">
    <property type="entry name" value="STEROL UPTAKE CONTROL PROTEIN 2"/>
    <property type="match status" value="1"/>
</dbReference>
<sequence length="309" mass="34325">MLQINEMVDASANGLAVKHSFLLHGLLAFSALNLADLNRNSNEVAARYLAVCDKHQAVAIAALRDALDGNVTAENSGALFALAAVIKISSMARSCAMANARPFAHLFSIDEISEVILLGRGMREVTTLTYPYVVDTPIALMFKFNAMEDSQANVVSLPAAVLSHFADLHAMLDKYHQQTPAVPSLTESNRNDDIVSWCHAALTDLESIYLNIRYWSRHGGLESGHVWRWPATLETKFTHLISARYGPALVLVGHFAAATTCLKKAWYVRDWGVYALDGITQALEGDEEMRRWLDWPREQIRSEMRIVLD</sequence>
<dbReference type="AlphaFoldDB" id="A0AAN8A2E9"/>
<dbReference type="EMBL" id="JAVRQU010000006">
    <property type="protein sequence ID" value="KAK5701753.1"/>
    <property type="molecule type" value="Genomic_DNA"/>
</dbReference>
<accession>A0AAN8A2E9</accession>
<evidence type="ECO:0000313" key="1">
    <source>
        <dbReference type="EMBL" id="KAK5701753.1"/>
    </source>
</evidence>
<comment type="caution">
    <text evidence="1">The sequence shown here is derived from an EMBL/GenBank/DDBJ whole genome shotgun (WGS) entry which is preliminary data.</text>
</comment>
<evidence type="ECO:0000313" key="2">
    <source>
        <dbReference type="Proteomes" id="UP001310594"/>
    </source>
</evidence>
<dbReference type="GO" id="GO:0001228">
    <property type="term" value="F:DNA-binding transcription activator activity, RNA polymerase II-specific"/>
    <property type="evidence" value="ECO:0007669"/>
    <property type="project" value="TreeGrafter"/>
</dbReference>
<organism evidence="1 2">
    <name type="scientific">Elasticomyces elasticus</name>
    <dbReference type="NCBI Taxonomy" id="574655"/>
    <lineage>
        <taxon>Eukaryota</taxon>
        <taxon>Fungi</taxon>
        <taxon>Dikarya</taxon>
        <taxon>Ascomycota</taxon>
        <taxon>Pezizomycotina</taxon>
        <taxon>Dothideomycetes</taxon>
        <taxon>Dothideomycetidae</taxon>
        <taxon>Mycosphaerellales</taxon>
        <taxon>Teratosphaeriaceae</taxon>
        <taxon>Elasticomyces</taxon>
    </lineage>
</organism>